<dbReference type="EMBL" id="BLAD01000043">
    <property type="protein sequence ID" value="GES00056.1"/>
    <property type="molecule type" value="Genomic_DNA"/>
</dbReference>
<dbReference type="AlphaFoldDB" id="A0A5M3VU03"/>
<accession>A0A5M3VU03</accession>
<protein>
    <submittedName>
        <fullName evidence="1">Uncharacterized protein</fullName>
    </submittedName>
</protein>
<reference evidence="1 2" key="1">
    <citation type="submission" date="2019-10" db="EMBL/GenBank/DDBJ databases">
        <title>Whole genome shotgun sequence of Acrocarpospora corrugata NBRC 13972.</title>
        <authorList>
            <person name="Ichikawa N."/>
            <person name="Kimura A."/>
            <person name="Kitahashi Y."/>
            <person name="Komaki H."/>
            <person name="Oguchi A."/>
        </authorList>
    </citation>
    <scope>NUCLEOTIDE SEQUENCE [LARGE SCALE GENOMIC DNA]</scope>
    <source>
        <strain evidence="1 2">NBRC 13972</strain>
    </source>
</reference>
<evidence type="ECO:0000313" key="2">
    <source>
        <dbReference type="Proteomes" id="UP000334990"/>
    </source>
</evidence>
<proteinExistence type="predicted"/>
<dbReference type="Proteomes" id="UP000334990">
    <property type="component" value="Unassembled WGS sequence"/>
</dbReference>
<evidence type="ECO:0000313" key="1">
    <source>
        <dbReference type="EMBL" id="GES00056.1"/>
    </source>
</evidence>
<gene>
    <name evidence="1" type="ORF">Acor_21190</name>
</gene>
<sequence length="214" mass="23271">MWKQIRRRPRPRTQKLSPSPLAAGLAAILMTQITGCSESSGQARMERCLATAEKENSAIRAEVPDAAFPTGAVVEVASANGCDSANSGAWVYVVLAPESKERDIARSLATAGWSEDPTEFKECSATDCSGMLLRRGTSGRLLSAAFDRHDHPSPSSFRVTVSFIDACWTDDGYFADAVTGDLRRARSVGCRSTRAWRELSRVPTTAWRAVSVNW</sequence>
<keyword evidence="2" id="KW-1185">Reference proteome</keyword>
<name>A0A5M3VU03_9ACTN</name>
<organism evidence="1 2">
    <name type="scientific">Acrocarpospora corrugata</name>
    <dbReference type="NCBI Taxonomy" id="35763"/>
    <lineage>
        <taxon>Bacteria</taxon>
        <taxon>Bacillati</taxon>
        <taxon>Actinomycetota</taxon>
        <taxon>Actinomycetes</taxon>
        <taxon>Streptosporangiales</taxon>
        <taxon>Streptosporangiaceae</taxon>
        <taxon>Acrocarpospora</taxon>
    </lineage>
</organism>
<comment type="caution">
    <text evidence="1">The sequence shown here is derived from an EMBL/GenBank/DDBJ whole genome shotgun (WGS) entry which is preliminary data.</text>
</comment>